<reference evidence="1" key="1">
    <citation type="submission" date="2023-08" db="EMBL/GenBank/DDBJ databases">
        <title>A de novo genome assembly of Solanum verrucosum Schlechtendal, a Mexican diploid species geographically isolated from the other diploid A-genome species in potato relatives.</title>
        <authorList>
            <person name="Hosaka K."/>
        </authorList>
    </citation>
    <scope>NUCLEOTIDE SEQUENCE</scope>
    <source>
        <tissue evidence="1">Young leaves</tissue>
    </source>
</reference>
<proteinExistence type="predicted"/>
<dbReference type="AlphaFoldDB" id="A0AAF0UIW1"/>
<sequence length="139" mass="15102">MQGGSPLTLECSAGSTAYWMLILGTCVCIITRCRPTGISTWNVRVSPSTDTFFVKPIKYANYSFESMIDMYSNLRGGSSPNVERAFSGVNGEEREGEFALNVNRCTDGVDLERGRGFSDDSGDFGVGRSSLIDKNISCP</sequence>
<gene>
    <name evidence="1" type="ORF">MTR67_040387</name>
</gene>
<name>A0AAF0UIW1_SOLVR</name>
<organism evidence="1 2">
    <name type="scientific">Solanum verrucosum</name>
    <dbReference type="NCBI Taxonomy" id="315347"/>
    <lineage>
        <taxon>Eukaryota</taxon>
        <taxon>Viridiplantae</taxon>
        <taxon>Streptophyta</taxon>
        <taxon>Embryophyta</taxon>
        <taxon>Tracheophyta</taxon>
        <taxon>Spermatophyta</taxon>
        <taxon>Magnoliopsida</taxon>
        <taxon>eudicotyledons</taxon>
        <taxon>Gunneridae</taxon>
        <taxon>Pentapetalae</taxon>
        <taxon>asterids</taxon>
        <taxon>lamiids</taxon>
        <taxon>Solanales</taxon>
        <taxon>Solanaceae</taxon>
        <taxon>Solanoideae</taxon>
        <taxon>Solaneae</taxon>
        <taxon>Solanum</taxon>
    </lineage>
</organism>
<accession>A0AAF0UIW1</accession>
<evidence type="ECO:0000313" key="2">
    <source>
        <dbReference type="Proteomes" id="UP001234989"/>
    </source>
</evidence>
<keyword evidence="2" id="KW-1185">Reference proteome</keyword>
<dbReference type="EMBL" id="CP133620">
    <property type="protein sequence ID" value="WMV47002.1"/>
    <property type="molecule type" value="Genomic_DNA"/>
</dbReference>
<protein>
    <submittedName>
        <fullName evidence="1">Uncharacterized protein</fullName>
    </submittedName>
</protein>
<evidence type="ECO:0000313" key="1">
    <source>
        <dbReference type="EMBL" id="WMV47002.1"/>
    </source>
</evidence>
<dbReference type="Proteomes" id="UP001234989">
    <property type="component" value="Chromosome 9"/>
</dbReference>